<evidence type="ECO:0000256" key="1">
    <source>
        <dbReference type="ARBA" id="ARBA00006539"/>
    </source>
</evidence>
<proteinExistence type="inferred from homology"/>
<accession>A0A139R6G1</accession>
<dbReference type="InterPro" id="IPR009620">
    <property type="entry name" value="UPF0236"/>
</dbReference>
<protein>
    <recommendedName>
        <fullName evidence="4">DDE transposase</fullName>
    </recommendedName>
</protein>
<organism evidence="2 3">
    <name type="scientific">Streptococcus gallolyticus</name>
    <dbReference type="NCBI Taxonomy" id="315405"/>
    <lineage>
        <taxon>Bacteria</taxon>
        <taxon>Bacillati</taxon>
        <taxon>Bacillota</taxon>
        <taxon>Bacilli</taxon>
        <taxon>Lactobacillales</taxon>
        <taxon>Streptococcaceae</taxon>
        <taxon>Streptococcus</taxon>
    </lineage>
</organism>
<dbReference type="RefSeq" id="WP_061459731.1">
    <property type="nucleotide sequence ID" value="NZ_KQ970569.1"/>
</dbReference>
<evidence type="ECO:0008006" key="4">
    <source>
        <dbReference type="Google" id="ProtNLM"/>
    </source>
</evidence>
<dbReference type="EMBL" id="LQXV01000076">
    <property type="protein sequence ID" value="KXU10342.1"/>
    <property type="molecule type" value="Genomic_DNA"/>
</dbReference>
<comment type="similarity">
    <text evidence="1">Belongs to the UPF0236 family.</text>
</comment>
<dbReference type="Proteomes" id="UP000071927">
    <property type="component" value="Unassembled WGS sequence"/>
</dbReference>
<dbReference type="NCBIfam" id="NF033529">
    <property type="entry name" value="transpos_ISLre2"/>
    <property type="match status" value="1"/>
</dbReference>
<comment type="caution">
    <text evidence="2">The sequence shown here is derived from an EMBL/GenBank/DDBJ whole genome shotgun (WGS) entry which is preliminary data.</text>
</comment>
<dbReference type="AlphaFoldDB" id="A0A139R6G1"/>
<evidence type="ECO:0000313" key="2">
    <source>
        <dbReference type="EMBL" id="KXU10342.1"/>
    </source>
</evidence>
<reference evidence="2 3" key="1">
    <citation type="submission" date="2016-01" db="EMBL/GenBank/DDBJ databases">
        <title>Highly variable Streptococcus oralis are common among viridans streptococci isolated from primates.</title>
        <authorList>
            <person name="Denapaite D."/>
            <person name="Rieger M."/>
            <person name="Koendgen S."/>
            <person name="Brueckner R."/>
            <person name="Ochigava I."/>
            <person name="Kappeler P."/>
            <person name="Maetz-Rensing K."/>
            <person name="Leendertz F."/>
            <person name="Hakenbeck R."/>
        </authorList>
    </citation>
    <scope>NUCLEOTIDE SEQUENCE [LARGE SCALE GENOMIC DNA]</scope>
    <source>
        <strain evidence="2 3">DD03</strain>
    </source>
</reference>
<evidence type="ECO:0000313" key="3">
    <source>
        <dbReference type="Proteomes" id="UP000071927"/>
    </source>
</evidence>
<sequence length="442" mass="52807">MSFFEESKLRELLARHNAKSFEEYIQNYDESMIPVMKAQGYQCIHAIERTVAFTFGEYTFRRRRWKKGKNWVVPVDEMLGLQKNVRFSWEFMYQVANLSTIMPYDKVVRVIEMTKGICITKPTVVKAVKLCEKLLKERATYRFYEESQQPEKKKADIIYIEGDGVMVKARKQDEDNQRFDLAHFIVHTGSRKVSQQRSELINKKEFISMNNRLARSQVIDYLYNTFEITEKTILITNSDGGHGYTPYVFKEIAKALHIKRHEHFWDAYHVNQLIKSYFKSYSEQLVEEALQAVYHHQKGHLQSVFDTTEGLLTSDEEVTIFENTKRRLFRFFQYTKPATLRGIQQVSLGVMETQHRKITYRMKRRGMYWSDWGAETMSQMILLAYEGQLQELFFGNWRQEYEKIAELEHISAKTMIDRMNHVEDRVYPFNKLKRGKRQRFYK</sequence>
<name>A0A139R6G1_9STRE</name>
<dbReference type="PATRIC" id="fig|315405.12.peg.283"/>
<dbReference type="Pfam" id="PF06782">
    <property type="entry name" value="UPF0236"/>
    <property type="match status" value="1"/>
</dbReference>
<gene>
    <name evidence="2" type="ORF">SGADD03_00216</name>
</gene>